<protein>
    <submittedName>
        <fullName evidence="1">Uncharacterized protein</fullName>
    </submittedName>
</protein>
<dbReference type="EMBL" id="JAURVH010001519">
    <property type="protein sequence ID" value="KAK5926158.1"/>
    <property type="molecule type" value="Genomic_DNA"/>
</dbReference>
<gene>
    <name evidence="1" type="ORF">CgunFtcFv8_021752</name>
</gene>
<keyword evidence="2" id="KW-1185">Reference proteome</keyword>
<sequence length="139" mass="14936">MGRTLRDTDRIIPKACPGASVTPREPRSAAEASLAVSKGKEGYWTGGVGERCGPTAVCLIASPHKRAFKAFPSPPPMFDQIRAPLRRGSAGGQEDTQRGQWQCHLLPMYNKYCTSTSTNSPNTYPAYGPAPQTAAFIVP</sequence>
<organism evidence="1 2">
    <name type="scientific">Champsocephalus gunnari</name>
    <name type="common">Mackerel icefish</name>
    <dbReference type="NCBI Taxonomy" id="52237"/>
    <lineage>
        <taxon>Eukaryota</taxon>
        <taxon>Metazoa</taxon>
        <taxon>Chordata</taxon>
        <taxon>Craniata</taxon>
        <taxon>Vertebrata</taxon>
        <taxon>Euteleostomi</taxon>
        <taxon>Actinopterygii</taxon>
        <taxon>Neopterygii</taxon>
        <taxon>Teleostei</taxon>
        <taxon>Neoteleostei</taxon>
        <taxon>Acanthomorphata</taxon>
        <taxon>Eupercaria</taxon>
        <taxon>Perciformes</taxon>
        <taxon>Notothenioidei</taxon>
        <taxon>Channichthyidae</taxon>
        <taxon>Champsocephalus</taxon>
    </lineage>
</organism>
<proteinExistence type="predicted"/>
<comment type="caution">
    <text evidence="1">The sequence shown here is derived from an EMBL/GenBank/DDBJ whole genome shotgun (WGS) entry which is preliminary data.</text>
</comment>
<reference evidence="1 2" key="1">
    <citation type="journal article" date="2023" name="Mol. Biol. Evol.">
        <title>Genomics of Secondarily Temperate Adaptation in the Only Non-Antarctic Icefish.</title>
        <authorList>
            <person name="Rivera-Colon A.G."/>
            <person name="Rayamajhi N."/>
            <person name="Minhas B.F."/>
            <person name="Madrigal G."/>
            <person name="Bilyk K.T."/>
            <person name="Yoon V."/>
            <person name="Hune M."/>
            <person name="Gregory S."/>
            <person name="Cheng C.H.C."/>
            <person name="Catchen J.M."/>
        </authorList>
    </citation>
    <scope>NUCLEOTIDE SEQUENCE [LARGE SCALE GENOMIC DNA]</scope>
    <source>
        <tissue evidence="1">White muscle</tissue>
    </source>
</reference>
<evidence type="ECO:0000313" key="1">
    <source>
        <dbReference type="EMBL" id="KAK5926158.1"/>
    </source>
</evidence>
<evidence type="ECO:0000313" key="2">
    <source>
        <dbReference type="Proteomes" id="UP001331515"/>
    </source>
</evidence>
<dbReference type="Proteomes" id="UP001331515">
    <property type="component" value="Unassembled WGS sequence"/>
</dbReference>
<accession>A0AAN8DXP6</accession>
<name>A0AAN8DXP6_CHAGU</name>
<dbReference type="AlphaFoldDB" id="A0AAN8DXP6"/>